<accession>A0ABC9PDA9</accession>
<evidence type="ECO:0000313" key="2">
    <source>
        <dbReference type="EMBL" id="EGC24897.1"/>
    </source>
</evidence>
<sequence>MNIFKNFFITFSFSLAIIPLFEKPWFILVILFHYLLLHLGQYLKHFLNLVQEKTDRILTSRFFTGVYSFINRLIRDAILFD</sequence>
<organism evidence="2 3">
    <name type="scientific">Streptococcus sanguinis SK405</name>
    <dbReference type="NCBI Taxonomy" id="888817"/>
    <lineage>
        <taxon>Bacteria</taxon>
        <taxon>Bacillati</taxon>
        <taxon>Bacillota</taxon>
        <taxon>Bacilli</taxon>
        <taxon>Lactobacillales</taxon>
        <taxon>Streptococcaceae</taxon>
        <taxon>Streptococcus</taxon>
    </lineage>
</organism>
<name>A0ABC9PDA9_STRSA</name>
<keyword evidence="1" id="KW-0812">Transmembrane</keyword>
<keyword evidence="1" id="KW-1133">Transmembrane helix</keyword>
<proteinExistence type="predicted"/>
<comment type="caution">
    <text evidence="2">The sequence shown here is derived from an EMBL/GenBank/DDBJ whole genome shotgun (WGS) entry which is preliminary data.</text>
</comment>
<dbReference type="EMBL" id="AEWZ01000002">
    <property type="protein sequence ID" value="EGC24897.1"/>
    <property type="molecule type" value="Genomic_DNA"/>
</dbReference>
<evidence type="ECO:0000256" key="1">
    <source>
        <dbReference type="SAM" id="Phobius"/>
    </source>
</evidence>
<protein>
    <submittedName>
        <fullName evidence="2">Uncharacterized protein</fullName>
    </submittedName>
</protein>
<reference evidence="2 3" key="1">
    <citation type="submission" date="2011-01" db="EMBL/GenBank/DDBJ databases">
        <authorList>
            <person name="Muzny D."/>
            <person name="Qin X."/>
            <person name="Buhay C."/>
            <person name="Dugan-Rocha S."/>
            <person name="Ding Y."/>
            <person name="Chen G."/>
            <person name="Hawes A."/>
            <person name="Holder M."/>
            <person name="Jhangiani S."/>
            <person name="Johnson A."/>
            <person name="Khan Z."/>
            <person name="Li Z."/>
            <person name="Liu W."/>
            <person name="Liu X."/>
            <person name="Perez L."/>
            <person name="Shen H."/>
            <person name="Wang Q."/>
            <person name="Watt J."/>
            <person name="Xi L."/>
            <person name="Xin Y."/>
            <person name="Zhou J."/>
            <person name="Deng J."/>
            <person name="Jiang H."/>
            <person name="Liu Y."/>
            <person name="Qu J."/>
            <person name="Song X.-Z."/>
            <person name="Zhang L."/>
            <person name="Villasana D."/>
            <person name="Johnson A."/>
            <person name="Liu J."/>
            <person name="Liyanage D."/>
            <person name="Lorensuhewa L."/>
            <person name="Robinson T."/>
            <person name="Song A."/>
            <person name="Song B.-B."/>
            <person name="Dinh H."/>
            <person name="Thornton R."/>
            <person name="Coyle M."/>
            <person name="Francisco L."/>
            <person name="Jackson L."/>
            <person name="Javaid M."/>
            <person name="Korchina V."/>
            <person name="Kovar C."/>
            <person name="Mata R."/>
            <person name="Mathew T."/>
            <person name="Ngo R."/>
            <person name="Nguyen L."/>
            <person name="Nguyen N."/>
            <person name="Okwuonu G."/>
            <person name="Ongeri F."/>
            <person name="Pham C."/>
            <person name="Simmons D."/>
            <person name="Wilczek-Boney K."/>
            <person name="Hale W."/>
            <person name="Jakkamsetti A."/>
            <person name="Pham P."/>
            <person name="Ruth R."/>
            <person name="San Lucas F."/>
            <person name="Warren J."/>
            <person name="Zhang J."/>
            <person name="Zhao Z."/>
            <person name="Zhou C."/>
            <person name="Zhu D."/>
            <person name="Lee S."/>
            <person name="Bess C."/>
            <person name="Blankenburg K."/>
            <person name="Forbes L."/>
            <person name="Fu Q."/>
            <person name="Gubbala S."/>
            <person name="Hirani K."/>
            <person name="Jayaseelan J.C."/>
            <person name="Lara F."/>
            <person name="Munidasa M."/>
            <person name="Palculict T."/>
            <person name="Patil S."/>
            <person name="Pu L.-L."/>
            <person name="Saada N."/>
            <person name="Tang L."/>
            <person name="Weissenberger G."/>
            <person name="Zhu Y."/>
            <person name="Hemphill L."/>
            <person name="Shang Y."/>
            <person name="Youmans B."/>
            <person name="Ayvaz T."/>
            <person name="Ross M."/>
            <person name="Santibanez J."/>
            <person name="Aqrawi P."/>
            <person name="Gross S."/>
            <person name="Joshi V."/>
            <person name="Fowler G."/>
            <person name="Nazareth L."/>
            <person name="Reid J."/>
            <person name="Worley K."/>
            <person name="Petrosino J."/>
            <person name="Highlander S."/>
            <person name="Gibbs R."/>
        </authorList>
    </citation>
    <scope>NUCLEOTIDE SEQUENCE [LARGE SCALE GENOMIC DNA]</scope>
    <source>
        <strain evidence="2 3">SK405</strain>
    </source>
</reference>
<keyword evidence="1" id="KW-0472">Membrane</keyword>
<feature type="transmembrane region" description="Helical" evidence="1">
    <location>
        <begin position="25"/>
        <end position="43"/>
    </location>
</feature>
<dbReference type="Proteomes" id="UP000003857">
    <property type="component" value="Unassembled WGS sequence"/>
</dbReference>
<gene>
    <name evidence="2" type="ORF">HMPREF9390_0686</name>
</gene>
<evidence type="ECO:0000313" key="3">
    <source>
        <dbReference type="Proteomes" id="UP000003857"/>
    </source>
</evidence>
<dbReference type="AlphaFoldDB" id="A0ABC9PDA9"/>